<sequence length="97" mass="10023">LSMSVEVVCGSLFYVAQHQRRRSRVFFVVNNRTNRCVPHCSRGRYLGTPGGGALLGRDGTEGGPGSGDTAGRDGGPGAERPPGRGGPGGARRSGQRG</sequence>
<dbReference type="InParanoid" id="A0A672H3B4"/>
<reference evidence="2" key="3">
    <citation type="submission" date="2025-09" db="UniProtKB">
        <authorList>
            <consortium name="Ensembl"/>
        </authorList>
    </citation>
    <scope>IDENTIFICATION</scope>
</reference>
<dbReference type="Proteomes" id="UP000472267">
    <property type="component" value="Chromosome 12"/>
</dbReference>
<dbReference type="Ensembl" id="ENSSFAT00005022888.1">
    <property type="protein sequence ID" value="ENSSFAP00005021964.1"/>
    <property type="gene ID" value="ENSSFAG00005011439.1"/>
</dbReference>
<feature type="region of interest" description="Disordered" evidence="1">
    <location>
        <begin position="46"/>
        <end position="97"/>
    </location>
</feature>
<evidence type="ECO:0000256" key="1">
    <source>
        <dbReference type="SAM" id="MobiDB-lite"/>
    </source>
</evidence>
<name>A0A672H3B4_SALFA</name>
<keyword evidence="3" id="KW-1185">Reference proteome</keyword>
<organism evidence="2 3">
    <name type="scientific">Salarias fasciatus</name>
    <name type="common">Jewelled blenny</name>
    <name type="synonym">Blennius fasciatus</name>
    <dbReference type="NCBI Taxonomy" id="181472"/>
    <lineage>
        <taxon>Eukaryota</taxon>
        <taxon>Metazoa</taxon>
        <taxon>Chordata</taxon>
        <taxon>Craniata</taxon>
        <taxon>Vertebrata</taxon>
        <taxon>Euteleostomi</taxon>
        <taxon>Actinopterygii</taxon>
        <taxon>Neopterygii</taxon>
        <taxon>Teleostei</taxon>
        <taxon>Neoteleostei</taxon>
        <taxon>Acanthomorphata</taxon>
        <taxon>Ovalentaria</taxon>
        <taxon>Blenniimorphae</taxon>
        <taxon>Blenniiformes</taxon>
        <taxon>Blennioidei</taxon>
        <taxon>Blenniidae</taxon>
        <taxon>Salariinae</taxon>
        <taxon>Salarias</taxon>
    </lineage>
</organism>
<accession>A0A672H3B4</accession>
<evidence type="ECO:0000313" key="3">
    <source>
        <dbReference type="Proteomes" id="UP000472267"/>
    </source>
</evidence>
<dbReference type="AlphaFoldDB" id="A0A672H3B4"/>
<proteinExistence type="predicted"/>
<feature type="compositionally biased region" description="Gly residues" evidence="1">
    <location>
        <begin position="61"/>
        <end position="97"/>
    </location>
</feature>
<evidence type="ECO:0000313" key="2">
    <source>
        <dbReference type="Ensembl" id="ENSSFAP00005021964.1"/>
    </source>
</evidence>
<reference evidence="2" key="2">
    <citation type="submission" date="2025-08" db="UniProtKB">
        <authorList>
            <consortium name="Ensembl"/>
        </authorList>
    </citation>
    <scope>IDENTIFICATION</scope>
</reference>
<protein>
    <submittedName>
        <fullName evidence="2">Uncharacterized protein</fullName>
    </submittedName>
</protein>
<reference evidence="2" key="1">
    <citation type="submission" date="2019-06" db="EMBL/GenBank/DDBJ databases">
        <authorList>
            <consortium name="Wellcome Sanger Institute Data Sharing"/>
        </authorList>
    </citation>
    <scope>NUCLEOTIDE SEQUENCE [LARGE SCALE GENOMIC DNA]</scope>
</reference>